<protein>
    <submittedName>
        <fullName evidence="3">Oxygen-independent coproporphyrinogen-3 oxidase</fullName>
    </submittedName>
</protein>
<dbReference type="AlphaFoldDB" id="A0A1I1WCT9"/>
<dbReference type="SUPFAM" id="SSF102114">
    <property type="entry name" value="Radical SAM enzymes"/>
    <property type="match status" value="1"/>
</dbReference>
<dbReference type="PROSITE" id="PS51918">
    <property type="entry name" value="RADICAL_SAM"/>
    <property type="match status" value="1"/>
</dbReference>
<dbReference type="SFLD" id="SFLDS00029">
    <property type="entry name" value="Radical_SAM"/>
    <property type="match status" value="1"/>
</dbReference>
<keyword evidence="4" id="KW-1185">Reference proteome</keyword>
<evidence type="ECO:0000256" key="1">
    <source>
        <dbReference type="ARBA" id="ARBA00006100"/>
    </source>
</evidence>
<dbReference type="Proteomes" id="UP000199400">
    <property type="component" value="Unassembled WGS sequence"/>
</dbReference>
<organism evidence="3 4">
    <name type="scientific">Nannocystis exedens</name>
    <dbReference type="NCBI Taxonomy" id="54"/>
    <lineage>
        <taxon>Bacteria</taxon>
        <taxon>Pseudomonadati</taxon>
        <taxon>Myxococcota</taxon>
        <taxon>Polyangia</taxon>
        <taxon>Nannocystales</taxon>
        <taxon>Nannocystaceae</taxon>
        <taxon>Nannocystis</taxon>
    </lineage>
</organism>
<dbReference type="GO" id="GO:0006779">
    <property type="term" value="P:porphyrin-containing compound biosynthetic process"/>
    <property type="evidence" value="ECO:0007669"/>
    <property type="project" value="InterPro"/>
</dbReference>
<dbReference type="InterPro" id="IPR006638">
    <property type="entry name" value="Elp3/MiaA/NifB-like_rSAM"/>
</dbReference>
<dbReference type="Gene3D" id="3.30.750.200">
    <property type="match status" value="1"/>
</dbReference>
<feature type="domain" description="Radical SAM core" evidence="2">
    <location>
        <begin position="1"/>
        <end position="248"/>
    </location>
</feature>
<gene>
    <name evidence="3" type="ORF">SAMN02745121_02252</name>
</gene>
<name>A0A1I1WCT9_9BACT</name>
<dbReference type="GO" id="GO:0005737">
    <property type="term" value="C:cytoplasm"/>
    <property type="evidence" value="ECO:0007669"/>
    <property type="project" value="InterPro"/>
</dbReference>
<comment type="similarity">
    <text evidence="1">Belongs to the anaerobic coproporphyrinogen-III oxidase family. HemW subfamily.</text>
</comment>
<dbReference type="RefSeq" id="WP_096326024.1">
    <property type="nucleotide sequence ID" value="NZ_FOMX01000006.1"/>
</dbReference>
<evidence type="ECO:0000313" key="4">
    <source>
        <dbReference type="Proteomes" id="UP000199400"/>
    </source>
</evidence>
<accession>A0A1I1WCT9</accession>
<dbReference type="InterPro" id="IPR058240">
    <property type="entry name" value="rSAM_sf"/>
</dbReference>
<dbReference type="InterPro" id="IPR034505">
    <property type="entry name" value="Coproporphyrinogen-III_oxidase"/>
</dbReference>
<evidence type="ECO:0000313" key="3">
    <source>
        <dbReference type="EMBL" id="SFD92851.1"/>
    </source>
</evidence>
<dbReference type="GO" id="GO:0004109">
    <property type="term" value="F:coproporphyrinogen oxidase activity"/>
    <property type="evidence" value="ECO:0007669"/>
    <property type="project" value="InterPro"/>
</dbReference>
<dbReference type="InterPro" id="IPR004559">
    <property type="entry name" value="HemW-like"/>
</dbReference>
<dbReference type="PANTHER" id="PTHR13932:SF5">
    <property type="entry name" value="RADICAL S-ADENOSYL METHIONINE DOMAIN-CONTAINING PROTEIN 1, MITOCHONDRIAL"/>
    <property type="match status" value="1"/>
</dbReference>
<reference evidence="4" key="1">
    <citation type="submission" date="2016-10" db="EMBL/GenBank/DDBJ databases">
        <authorList>
            <person name="Varghese N."/>
            <person name="Submissions S."/>
        </authorList>
    </citation>
    <scope>NUCLEOTIDE SEQUENCE [LARGE SCALE GENOMIC DNA]</scope>
    <source>
        <strain evidence="4">ATCC 25963</strain>
    </source>
</reference>
<dbReference type="STRING" id="54.SAMN02745121_02252"/>
<dbReference type="SFLD" id="SFLDF00562">
    <property type="entry name" value="HemN-like__clustered_with_heat"/>
    <property type="match status" value="1"/>
</dbReference>
<dbReference type="SFLD" id="SFLDG01065">
    <property type="entry name" value="anaerobic_coproporphyrinogen-I"/>
    <property type="match status" value="1"/>
</dbReference>
<dbReference type="InterPro" id="IPR007197">
    <property type="entry name" value="rSAM"/>
</dbReference>
<dbReference type="SMART" id="SM00729">
    <property type="entry name" value="Elp3"/>
    <property type="match status" value="1"/>
</dbReference>
<dbReference type="Pfam" id="PF04055">
    <property type="entry name" value="Radical_SAM"/>
    <property type="match status" value="1"/>
</dbReference>
<sequence length="392" mass="42058">MRGIYIHVPFCARACPYCDFDFQVGRAPDTEAFLAGLAREASGRAAELADWTGGEEHGAQDMSDATWSTVYLGGGTPSLLGPAGLASLGEWLARRFPGAGASEFTVEVNPEHGDAALYAAVRAIGGTRVSLGTQSTEAEGLRTLGRVHSPAEALASIAAAAAAGLRVSADLIVGWPGQTDAGVRADVARLTAAGAEHVSVYALTIEADTPWPTLVRRGKRRLPDSDHQADMLAAAEQALTAAGLLHYEVASYARAGAEARHNLLYWTWQDYLGLGPSAHSARYFADGSVLRRGNVRGLPTWLKDPSTPAEAERLTPEAAATEGLWTGLRDLRGLDVAAYLRRFPAVTRAWIEQRTRRQVARGNLEWIEEGRILRIAPGRWYWHDAVAADLLA</sequence>
<dbReference type="PANTHER" id="PTHR13932">
    <property type="entry name" value="COPROPORPHYRINIGEN III OXIDASE"/>
    <property type="match status" value="1"/>
</dbReference>
<dbReference type="OrthoDB" id="9808022at2"/>
<evidence type="ECO:0000259" key="2">
    <source>
        <dbReference type="PROSITE" id="PS51918"/>
    </source>
</evidence>
<dbReference type="GO" id="GO:0051539">
    <property type="term" value="F:4 iron, 4 sulfur cluster binding"/>
    <property type="evidence" value="ECO:0007669"/>
    <property type="project" value="InterPro"/>
</dbReference>
<proteinExistence type="inferred from homology"/>
<dbReference type="EMBL" id="FOMX01000006">
    <property type="protein sequence ID" value="SFD92851.1"/>
    <property type="molecule type" value="Genomic_DNA"/>
</dbReference>